<gene>
    <name evidence="1" type="primary">72</name>
    <name evidence="1" type="ORF">SEA_ALLEYCAT_72</name>
</gene>
<proteinExistence type="predicted"/>
<reference evidence="1 2" key="1">
    <citation type="submission" date="2017-06" db="EMBL/GenBank/DDBJ databases">
        <authorList>
            <person name="Thomas J.E."/>
            <person name="Ahmed T."/>
            <person name="Alexander K.L."/>
            <person name="Biddle J.M."/>
            <person name="Daniels M.K."/>
            <person name="Rowlett J.R."/>
            <person name="Senay T.E."/>
            <person name="Rinehart C.A."/>
            <person name="King R.A."/>
            <person name="Staples A.K."/>
            <person name="Rowland N.S."/>
            <person name="Gaffney B.L."/>
            <person name="Stoner T.H."/>
            <person name="Garlena R.A."/>
            <person name="Russell D.A."/>
            <person name="Pope W.H."/>
            <person name="Jacobs-Sera D."/>
            <person name="Hatfull G.F."/>
        </authorList>
    </citation>
    <scope>NUCLEOTIDE SEQUENCE [LARGE SCALE GENOMIC DNA]</scope>
</reference>
<dbReference type="Proteomes" id="UP000222954">
    <property type="component" value="Genome"/>
</dbReference>
<name>A0A221J799_9CAUD</name>
<organism evidence="1 2">
    <name type="scientific">Mycobacterium phage AlleyCat</name>
    <dbReference type="NCBI Taxonomy" id="2015840"/>
    <lineage>
        <taxon>Viruses</taxon>
        <taxon>Duplodnaviria</taxon>
        <taxon>Heunggongvirae</taxon>
        <taxon>Uroviricota</taxon>
        <taxon>Caudoviricetes</taxon>
        <taxon>Weiservirinae</taxon>
        <taxon>Kratiovirus</taxon>
        <taxon>Kratiovirus larva</taxon>
    </lineage>
</organism>
<protein>
    <submittedName>
        <fullName evidence="1">Uncharacterized protein</fullName>
    </submittedName>
</protein>
<dbReference type="EMBL" id="MF185717">
    <property type="protein sequence ID" value="ASM62578.1"/>
    <property type="molecule type" value="Genomic_DNA"/>
</dbReference>
<accession>A0A221J799</accession>
<sequence length="83" mass="9361">MTVGELIEKLRNVNPNLLVATVDGETGEDANVNVYEVTRHVDRHLASDTWPPYIGDHPTLQPQERVVLITRWGVGDETDVREL</sequence>
<evidence type="ECO:0000313" key="2">
    <source>
        <dbReference type="Proteomes" id="UP000222954"/>
    </source>
</evidence>
<evidence type="ECO:0000313" key="1">
    <source>
        <dbReference type="EMBL" id="ASM62578.1"/>
    </source>
</evidence>